<dbReference type="GO" id="GO:0005886">
    <property type="term" value="C:plasma membrane"/>
    <property type="evidence" value="ECO:0007669"/>
    <property type="project" value="UniProtKB-SubCell"/>
</dbReference>
<reference evidence="9 10" key="1">
    <citation type="journal article" date="2019" name="Nat. Med.">
        <title>A library of human gut bacterial isolates paired with longitudinal multiomics data enables mechanistic microbiome research.</title>
        <authorList>
            <person name="Poyet M."/>
            <person name="Groussin M."/>
            <person name="Gibbons S.M."/>
            <person name="Avila-Pacheco J."/>
            <person name="Jiang X."/>
            <person name="Kearney S.M."/>
            <person name="Perrotta A.R."/>
            <person name="Berdy B."/>
            <person name="Zhao S."/>
            <person name="Lieberman T.D."/>
            <person name="Swanson P.K."/>
            <person name="Smith M."/>
            <person name="Roesemann S."/>
            <person name="Alexander J.E."/>
            <person name="Rich S.A."/>
            <person name="Livny J."/>
            <person name="Vlamakis H."/>
            <person name="Clish C."/>
            <person name="Bullock K."/>
            <person name="Deik A."/>
            <person name="Scott J."/>
            <person name="Pierce K.A."/>
            <person name="Xavier R.J."/>
            <person name="Alm E.J."/>
        </authorList>
    </citation>
    <scope>NUCLEOTIDE SEQUENCE [LARGE SCALE GENOMIC DNA]</scope>
    <source>
        <strain evidence="7 9">BIOML-A4</strain>
        <strain evidence="8 10">BIOML-A5</strain>
    </source>
</reference>
<evidence type="ECO:0000313" key="10">
    <source>
        <dbReference type="Proteomes" id="UP000480929"/>
    </source>
</evidence>
<accession>A0A6N7S4Z6</accession>
<feature type="transmembrane region" description="Helical" evidence="6">
    <location>
        <begin position="374"/>
        <end position="393"/>
    </location>
</feature>
<dbReference type="Proteomes" id="UP000480929">
    <property type="component" value="Unassembled WGS sequence"/>
</dbReference>
<keyword evidence="2" id="KW-1003">Cell membrane</keyword>
<feature type="transmembrane region" description="Helical" evidence="6">
    <location>
        <begin position="199"/>
        <end position="218"/>
    </location>
</feature>
<evidence type="ECO:0000256" key="5">
    <source>
        <dbReference type="ARBA" id="ARBA00023136"/>
    </source>
</evidence>
<evidence type="ECO:0000313" key="9">
    <source>
        <dbReference type="Proteomes" id="UP000433575"/>
    </source>
</evidence>
<dbReference type="PANTHER" id="PTHR43652:SF2">
    <property type="entry name" value="BASIC AMINO ACID ANTIPORTER YFCC-RELATED"/>
    <property type="match status" value="1"/>
</dbReference>
<dbReference type="InterPro" id="IPR018385">
    <property type="entry name" value="C4_dicarb_anaerob_car-like"/>
</dbReference>
<sequence>MRRKTAKSFKMPHTYVIIFGMVLLTALLANVVPAGEFTRVLDEASGKMVVVADSFHYLPKTGCSLFEIFTSIQLGFIDGAQIIFFIVFAYAFVYMLLKNGTFDAVVGAVLRKIGTRVHLLIPICMIAFGVLGSTIGLFEETYGLLPIFISIAIALGFDAIVGGSIVYIAVAVGFAAATINPFTIGIAQEVSQVPLFSGLGYRVLCFFVFMGISILYVWRYAEKVRKHPETSILAGEQLNFREVGTKEELMKRDFTMTQKISGLCFIFTVVMLLIGTIQLGWYINEIAALFIIMMIVIGLISRFTPSQIAQYFIEAAKDMMFGALIVGLSRAIPVIMDNAHIIDTIVYWLSTGLAQFQGIASALGMLFVQNIINFFIPSGGGQAVVTMPILAPVSEMVGLSRQIAVLAFQFGDGFSNIFWPTSVFMMCGIMGLPVNKWYKFVTPLFGLLFAAEIVLLIGAVLIGY</sequence>
<evidence type="ECO:0000256" key="4">
    <source>
        <dbReference type="ARBA" id="ARBA00022989"/>
    </source>
</evidence>
<keyword evidence="4 6" id="KW-1133">Transmembrane helix</keyword>
<name>A0A6N7S4Z6_9FIRM</name>
<protein>
    <submittedName>
        <fullName evidence="7">YfcC family protein</fullName>
    </submittedName>
</protein>
<dbReference type="EMBL" id="WKPJ01000003">
    <property type="protein sequence ID" value="MSA88386.1"/>
    <property type="molecule type" value="Genomic_DNA"/>
</dbReference>
<evidence type="ECO:0000313" key="8">
    <source>
        <dbReference type="EMBL" id="MSC32725.1"/>
    </source>
</evidence>
<comment type="subcellular location">
    <subcellularLocation>
        <location evidence="1">Cell membrane</location>
        <topology evidence="1">Multi-pass membrane protein</topology>
    </subcellularLocation>
</comment>
<feature type="transmembrane region" description="Helical" evidence="6">
    <location>
        <begin position="444"/>
        <end position="463"/>
    </location>
</feature>
<feature type="transmembrane region" description="Helical" evidence="6">
    <location>
        <begin position="345"/>
        <end position="367"/>
    </location>
</feature>
<keyword evidence="5 6" id="KW-0472">Membrane</keyword>
<dbReference type="PANTHER" id="PTHR43652">
    <property type="entry name" value="BASIC AMINO ACID ANTIPORTER YFCC-RELATED"/>
    <property type="match status" value="1"/>
</dbReference>
<feature type="transmembrane region" description="Helical" evidence="6">
    <location>
        <begin position="117"/>
        <end position="138"/>
    </location>
</feature>
<evidence type="ECO:0000256" key="1">
    <source>
        <dbReference type="ARBA" id="ARBA00004651"/>
    </source>
</evidence>
<evidence type="ECO:0000313" key="7">
    <source>
        <dbReference type="EMBL" id="MSA88386.1"/>
    </source>
</evidence>
<dbReference type="InterPro" id="IPR051679">
    <property type="entry name" value="DASS-Related_Transporters"/>
</dbReference>
<organism evidence="7 9">
    <name type="scientific">Holdemania massiliensis</name>
    <dbReference type="NCBI Taxonomy" id="1468449"/>
    <lineage>
        <taxon>Bacteria</taxon>
        <taxon>Bacillati</taxon>
        <taxon>Bacillota</taxon>
        <taxon>Erysipelotrichia</taxon>
        <taxon>Erysipelotrichales</taxon>
        <taxon>Erysipelotrichaceae</taxon>
        <taxon>Holdemania</taxon>
    </lineage>
</organism>
<feature type="transmembrane region" description="Helical" evidence="6">
    <location>
        <begin position="79"/>
        <end position="97"/>
    </location>
</feature>
<dbReference type="Proteomes" id="UP000433575">
    <property type="component" value="Unassembled WGS sequence"/>
</dbReference>
<evidence type="ECO:0000256" key="6">
    <source>
        <dbReference type="SAM" id="Phobius"/>
    </source>
</evidence>
<gene>
    <name evidence="8" type="ORF">GKD88_06290</name>
    <name evidence="7" type="ORF">GKE08_03505</name>
</gene>
<comment type="caution">
    <text evidence="7">The sequence shown here is derived from an EMBL/GenBank/DDBJ whole genome shotgun (WGS) entry which is preliminary data.</text>
</comment>
<keyword evidence="3 6" id="KW-0812">Transmembrane</keyword>
<feature type="transmembrane region" description="Helical" evidence="6">
    <location>
        <begin position="413"/>
        <end position="432"/>
    </location>
</feature>
<feature type="transmembrane region" description="Helical" evidence="6">
    <location>
        <begin position="144"/>
        <end position="161"/>
    </location>
</feature>
<dbReference type="OrthoDB" id="255482at2"/>
<feature type="transmembrane region" description="Helical" evidence="6">
    <location>
        <begin position="286"/>
        <end position="303"/>
    </location>
</feature>
<dbReference type="AlphaFoldDB" id="A0A6N7S4Z6"/>
<proteinExistence type="predicted"/>
<feature type="transmembrane region" description="Helical" evidence="6">
    <location>
        <begin position="166"/>
        <end position="187"/>
    </location>
</feature>
<dbReference type="RefSeq" id="WP_154237961.1">
    <property type="nucleotide sequence ID" value="NZ_CALJPI010000161.1"/>
</dbReference>
<evidence type="ECO:0000256" key="2">
    <source>
        <dbReference type="ARBA" id="ARBA00022475"/>
    </source>
</evidence>
<evidence type="ECO:0000256" key="3">
    <source>
        <dbReference type="ARBA" id="ARBA00022692"/>
    </source>
</evidence>
<dbReference type="Pfam" id="PF03606">
    <property type="entry name" value="DcuC"/>
    <property type="match status" value="1"/>
</dbReference>
<dbReference type="EMBL" id="WKPI01000007">
    <property type="protein sequence ID" value="MSC32725.1"/>
    <property type="molecule type" value="Genomic_DNA"/>
</dbReference>
<keyword evidence="10" id="KW-1185">Reference proteome</keyword>
<feature type="transmembrane region" description="Helical" evidence="6">
    <location>
        <begin position="260"/>
        <end position="280"/>
    </location>
</feature>